<evidence type="ECO:0000313" key="2">
    <source>
        <dbReference type="EMBL" id="MCJ8014415.1"/>
    </source>
</evidence>
<dbReference type="RefSeq" id="WP_244729042.1">
    <property type="nucleotide sequence ID" value="NZ_JALIRP010000011.1"/>
</dbReference>
<comment type="caution">
    <text evidence="2">The sequence shown here is derived from an EMBL/GenBank/DDBJ whole genome shotgun (WGS) entry which is preliminary data.</text>
</comment>
<proteinExistence type="predicted"/>
<evidence type="ECO:0000313" key="3">
    <source>
        <dbReference type="Proteomes" id="UP001139347"/>
    </source>
</evidence>
<keyword evidence="3" id="KW-1185">Reference proteome</keyword>
<dbReference type="Proteomes" id="UP001139347">
    <property type="component" value="Unassembled WGS sequence"/>
</dbReference>
<sequence length="100" mass="11353">MQKNQNEDQHEDFHAAEIKRYEQVSENMQATSFMHGNGIDWENFTSPEQTITHESHMFDIDRMINEGLGGGEITTDNGFIGESTTDSMVPESKENKSGQQ</sequence>
<organism evidence="2 3">
    <name type="scientific">Paenibacillus mangrovi</name>
    <dbReference type="NCBI Taxonomy" id="2931978"/>
    <lineage>
        <taxon>Bacteria</taxon>
        <taxon>Bacillati</taxon>
        <taxon>Bacillota</taxon>
        <taxon>Bacilli</taxon>
        <taxon>Bacillales</taxon>
        <taxon>Paenibacillaceae</taxon>
        <taxon>Paenibacillus</taxon>
    </lineage>
</organism>
<protein>
    <submittedName>
        <fullName evidence="2">Uncharacterized protein</fullName>
    </submittedName>
</protein>
<gene>
    <name evidence="2" type="ORF">MUG84_22200</name>
</gene>
<feature type="compositionally biased region" description="Polar residues" evidence="1">
    <location>
        <begin position="74"/>
        <end position="87"/>
    </location>
</feature>
<name>A0A9X2B4V9_9BACL</name>
<accession>A0A9X2B4V9</accession>
<feature type="compositionally biased region" description="Basic and acidic residues" evidence="1">
    <location>
        <begin position="91"/>
        <end position="100"/>
    </location>
</feature>
<dbReference type="AlphaFoldDB" id="A0A9X2B4V9"/>
<dbReference type="EMBL" id="JALIRP010000011">
    <property type="protein sequence ID" value="MCJ8014415.1"/>
    <property type="molecule type" value="Genomic_DNA"/>
</dbReference>
<evidence type="ECO:0000256" key="1">
    <source>
        <dbReference type="SAM" id="MobiDB-lite"/>
    </source>
</evidence>
<feature type="region of interest" description="Disordered" evidence="1">
    <location>
        <begin position="68"/>
        <end position="100"/>
    </location>
</feature>
<reference evidence="2" key="1">
    <citation type="submission" date="2022-04" db="EMBL/GenBank/DDBJ databases">
        <title>Paenibacillus mangrovi sp. nov., a novel endophytic bacterium isolated from bark of Kandelia candel.</title>
        <authorList>
            <person name="Tuo L."/>
        </authorList>
    </citation>
    <scope>NUCLEOTIDE SEQUENCE</scope>
    <source>
        <strain evidence="2">KQZ6P-2</strain>
    </source>
</reference>